<dbReference type="NCBIfam" id="TIGR02122">
    <property type="entry name" value="TRAP_TAXI"/>
    <property type="match status" value="1"/>
</dbReference>
<dbReference type="PROSITE" id="PS51257">
    <property type="entry name" value="PROKAR_LIPOPROTEIN"/>
    <property type="match status" value="1"/>
</dbReference>
<sequence>MKKRRIFTLLLISVFVLSIFMVGCGNGDNGENGEVEEGSESPDRVAIATGGTTGVYYPLGGAFANIISDNVDGVTANAESTGASVENVNLLNDGDVDFAMVQNDISYYAYEGIEMFEAEEPMENLRGLATLYPETIQIVADAGAGIEAIEDLEGKRVAVGAPGSGTEANARQILEAHGITYDDFTPDYLSFAEASDNLRDGNVDAAFVTAGTPTAAITDLSTQHSVVLVPIAQDKIDEIIADYPYYAQVEIEGGTYRNQDDSVDAVAVMAMLTVRAELSEDIVYDITKALFENLDALENAHARGGDVSLEDALEGMSLEIHPGTQRYFDEVE</sequence>
<comment type="caution">
    <text evidence="1">The sequence shown here is derived from an EMBL/GenBank/DDBJ whole genome shotgun (WGS) entry which is preliminary data.</text>
</comment>
<reference evidence="1 2" key="1">
    <citation type="submission" date="2019-04" db="EMBL/GenBank/DDBJ databases">
        <title>Isachenkonia alkalipeptolytica gen. nov. sp. nov. a new anaerobic, alkiliphilic organothrophic bacterium capable to reduce synthesized ferrihydrite isolated from a soda lake.</title>
        <authorList>
            <person name="Toshchakov S.V."/>
            <person name="Zavarzina D.G."/>
            <person name="Zhilina T.N."/>
            <person name="Kostrikina N.A."/>
            <person name="Kublanov I.V."/>
        </authorList>
    </citation>
    <scope>NUCLEOTIDE SEQUENCE [LARGE SCALE GENOMIC DNA]</scope>
    <source>
        <strain evidence="1 2">Z-1701</strain>
    </source>
</reference>
<name>A0AA43XK15_9CLOT</name>
<organism evidence="1 2">
    <name type="scientific">Isachenkonia alkalipeptolytica</name>
    <dbReference type="NCBI Taxonomy" id="2565777"/>
    <lineage>
        <taxon>Bacteria</taxon>
        <taxon>Bacillati</taxon>
        <taxon>Bacillota</taxon>
        <taxon>Clostridia</taxon>
        <taxon>Eubacteriales</taxon>
        <taxon>Clostridiaceae</taxon>
        <taxon>Isachenkonia</taxon>
    </lineage>
</organism>
<dbReference type="Gene3D" id="3.40.190.10">
    <property type="entry name" value="Periplasmic binding protein-like II"/>
    <property type="match status" value="2"/>
</dbReference>
<dbReference type="Proteomes" id="UP000449710">
    <property type="component" value="Unassembled WGS sequence"/>
</dbReference>
<dbReference type="SUPFAM" id="SSF53850">
    <property type="entry name" value="Periplasmic binding protein-like II"/>
    <property type="match status" value="1"/>
</dbReference>
<dbReference type="InterPro" id="IPR011852">
    <property type="entry name" value="TRAP_TAXI"/>
</dbReference>
<proteinExistence type="predicted"/>
<keyword evidence="2" id="KW-1185">Reference proteome</keyword>
<protein>
    <submittedName>
        <fullName evidence="1">TAXI family TRAP transporter solute-binding subunit</fullName>
    </submittedName>
</protein>
<accession>A0AA43XK15</accession>
<dbReference type="RefSeq" id="WP_160720197.1">
    <property type="nucleotide sequence ID" value="NZ_SUMG01000005.1"/>
</dbReference>
<dbReference type="AlphaFoldDB" id="A0AA43XK15"/>
<evidence type="ECO:0000313" key="1">
    <source>
        <dbReference type="EMBL" id="NBG88072.1"/>
    </source>
</evidence>
<dbReference type="CDD" id="cd13567">
    <property type="entry name" value="PBP2_TtGluBP"/>
    <property type="match status" value="1"/>
</dbReference>
<dbReference type="EMBL" id="SUMG01000005">
    <property type="protein sequence ID" value="NBG88072.1"/>
    <property type="molecule type" value="Genomic_DNA"/>
</dbReference>
<dbReference type="PANTHER" id="PTHR42941">
    <property type="entry name" value="SLL1037 PROTEIN"/>
    <property type="match status" value="1"/>
</dbReference>
<gene>
    <name evidence="1" type="ORF">ISALK_06110</name>
</gene>
<dbReference type="PANTHER" id="PTHR42941:SF1">
    <property type="entry name" value="SLL1037 PROTEIN"/>
    <property type="match status" value="1"/>
</dbReference>
<dbReference type="Pfam" id="PF16868">
    <property type="entry name" value="NMT1_3"/>
    <property type="match status" value="1"/>
</dbReference>
<evidence type="ECO:0000313" key="2">
    <source>
        <dbReference type="Proteomes" id="UP000449710"/>
    </source>
</evidence>